<dbReference type="AlphaFoldDB" id="A0A0S4IST8"/>
<keyword evidence="3" id="KW-1185">Reference proteome</keyword>
<feature type="region of interest" description="Disordered" evidence="1">
    <location>
        <begin position="407"/>
        <end position="428"/>
    </location>
</feature>
<dbReference type="SUPFAM" id="SSF52058">
    <property type="entry name" value="L domain-like"/>
    <property type="match status" value="1"/>
</dbReference>
<feature type="compositionally biased region" description="Basic and acidic residues" evidence="1">
    <location>
        <begin position="134"/>
        <end position="143"/>
    </location>
</feature>
<protein>
    <recommendedName>
        <fullName evidence="4">Leucine-rich repeat protein</fullName>
    </recommendedName>
</protein>
<feature type="region of interest" description="Disordered" evidence="1">
    <location>
        <begin position="26"/>
        <end position="204"/>
    </location>
</feature>
<feature type="compositionally biased region" description="Basic and acidic residues" evidence="1">
    <location>
        <begin position="178"/>
        <end position="187"/>
    </location>
</feature>
<feature type="compositionally biased region" description="Acidic residues" evidence="1">
    <location>
        <begin position="158"/>
        <end position="177"/>
    </location>
</feature>
<dbReference type="Gene3D" id="3.80.10.10">
    <property type="entry name" value="Ribonuclease Inhibitor"/>
    <property type="match status" value="1"/>
</dbReference>
<organism evidence="2 3">
    <name type="scientific">Bodo saltans</name>
    <name type="common">Flagellated protozoan</name>
    <dbReference type="NCBI Taxonomy" id="75058"/>
    <lineage>
        <taxon>Eukaryota</taxon>
        <taxon>Discoba</taxon>
        <taxon>Euglenozoa</taxon>
        <taxon>Kinetoplastea</taxon>
        <taxon>Metakinetoplastina</taxon>
        <taxon>Eubodonida</taxon>
        <taxon>Bodonidae</taxon>
        <taxon>Bodo</taxon>
    </lineage>
</organism>
<feature type="region of interest" description="Disordered" evidence="1">
    <location>
        <begin position="709"/>
        <end position="736"/>
    </location>
</feature>
<dbReference type="PROSITE" id="PS51450">
    <property type="entry name" value="LRR"/>
    <property type="match status" value="2"/>
</dbReference>
<feature type="compositionally biased region" description="Basic and acidic residues" evidence="1">
    <location>
        <begin position="709"/>
        <end position="722"/>
    </location>
</feature>
<feature type="compositionally biased region" description="Low complexity" evidence="1">
    <location>
        <begin position="410"/>
        <end position="426"/>
    </location>
</feature>
<dbReference type="InterPro" id="IPR040091">
    <property type="entry name" value="LRRC56"/>
</dbReference>
<evidence type="ECO:0008006" key="4">
    <source>
        <dbReference type="Google" id="ProtNLM"/>
    </source>
</evidence>
<evidence type="ECO:0000313" key="3">
    <source>
        <dbReference type="Proteomes" id="UP000051952"/>
    </source>
</evidence>
<dbReference type="InterPro" id="IPR032675">
    <property type="entry name" value="LRR_dom_sf"/>
</dbReference>
<feature type="compositionally biased region" description="Polar residues" evidence="1">
    <location>
        <begin position="468"/>
        <end position="481"/>
    </location>
</feature>
<dbReference type="EMBL" id="CYKH01000397">
    <property type="protein sequence ID" value="CUF73936.1"/>
    <property type="molecule type" value="Genomic_DNA"/>
</dbReference>
<accession>A0A0S4IST8</accession>
<sequence>MNSVEQARAKKKAAGLAFGAPAVVSTSANSNPVSATGSGSFSQQSRTKPIPSPPPPPAQRGVTPPGEEGGGSGSFLQRQHSSFGRKALPSIPQGAIHQSPKTRKVLEGSSHMSRGGSSSRGGGVGDDDDDDVDSILRRIDRDNANSSNGTGTPTDPMDVLDADEGGGVGDDDDDDVDAILRRIDRDNANSSNGTGTPTDPMDVLDADDYEAATQAFGRRITPEYLRNHTGVEDLHLVTSAEIVVDSRVTTAIDTIGEFMPRLVELRLSHSRIPIFRDLGTKFGELQVLYLNNAHLQELRGISVCRKLRELYLAFNLLEQISDLGALSELEVLDLEANRIQSISEIGFMSYQTSLKSLCIEGNPVCSSWDREVREDDAALSDVRQEDMNFRQYIAARFPHLERIDDVPVKQQHQSQYSNSSSSVSASARRGMYADPMTSDLMKELELVQSSVRQNVHMNGGLEGAIEGQNRSLYSRQSTSCSGARRRTPASQSTPRSTAAAKMDVLNRSHVNSAPTETSMSSPHKQQSATFLAPAAAAVAAVNPLDRRSNLSGAATTTNSGNASLLTSGAAISGSLAKSLRRRLPTLPIPAGSTSASKSAVPLISDEALARLRNGGGGDAVGDGAPSSPRTLREHELVEHINRMKACRIAGEAEKEAEAMASVHKLLDELGLEMDFECAMGDDDDGLEQLRKGELERLLLEERPKFLEAYRDQIQTSRERGDSSDDDTTENKFGNNKLTDEELIREVARLKQRTLRDMATGLMEDPQKFESLQMDDLGGDEEGVL</sequence>
<dbReference type="VEuPathDB" id="TriTrypDB:BSAL_65300"/>
<feature type="region of interest" description="Disordered" evidence="1">
    <location>
        <begin position="757"/>
        <end position="784"/>
    </location>
</feature>
<dbReference type="Proteomes" id="UP000051952">
    <property type="component" value="Unassembled WGS sequence"/>
</dbReference>
<dbReference type="PANTHER" id="PTHR22708">
    <property type="entry name" value="LEUCINE-RICH REPEAT-CONTAINING PROTEIN 56"/>
    <property type="match status" value="1"/>
</dbReference>
<proteinExistence type="predicted"/>
<feature type="region of interest" description="Disordered" evidence="1">
    <location>
        <begin position="462"/>
        <end position="505"/>
    </location>
</feature>
<evidence type="ECO:0000313" key="2">
    <source>
        <dbReference type="EMBL" id="CUF73936.1"/>
    </source>
</evidence>
<name>A0A0S4IST8_BODSA</name>
<evidence type="ECO:0000256" key="1">
    <source>
        <dbReference type="SAM" id="MobiDB-lite"/>
    </source>
</evidence>
<dbReference type="OrthoDB" id="676979at2759"/>
<feature type="compositionally biased region" description="Polar residues" evidence="1">
    <location>
        <begin position="26"/>
        <end position="47"/>
    </location>
</feature>
<dbReference type="PANTHER" id="PTHR22708:SF0">
    <property type="entry name" value="LEUCINE-RICH REPEAT-CONTAINING PROTEIN 56"/>
    <property type="match status" value="1"/>
</dbReference>
<gene>
    <name evidence="2" type="ORF">BSAL_65300</name>
</gene>
<dbReference type="SMART" id="SM00365">
    <property type="entry name" value="LRR_SD22"/>
    <property type="match status" value="2"/>
</dbReference>
<feature type="compositionally biased region" description="Polar residues" evidence="1">
    <location>
        <begin position="188"/>
        <end position="197"/>
    </location>
</feature>
<feature type="region of interest" description="Disordered" evidence="1">
    <location>
        <begin position="1"/>
        <end position="20"/>
    </location>
</feature>
<reference evidence="3" key="1">
    <citation type="submission" date="2015-09" db="EMBL/GenBank/DDBJ databases">
        <authorList>
            <consortium name="Pathogen Informatics"/>
        </authorList>
    </citation>
    <scope>NUCLEOTIDE SEQUENCE [LARGE SCALE GENOMIC DNA]</scope>
    <source>
        <strain evidence="3">Lake Konstanz</strain>
    </source>
</reference>
<feature type="compositionally biased region" description="Polar residues" evidence="1">
    <location>
        <begin position="144"/>
        <end position="153"/>
    </location>
</feature>
<dbReference type="InterPro" id="IPR001611">
    <property type="entry name" value="Leu-rich_rpt"/>
</dbReference>